<accession>A0ABY9R6M2</accession>
<dbReference type="InterPro" id="IPR015797">
    <property type="entry name" value="NUDIX_hydrolase-like_dom_sf"/>
</dbReference>
<evidence type="ECO:0000256" key="2">
    <source>
        <dbReference type="RuleBase" id="RU003476"/>
    </source>
</evidence>
<dbReference type="PANTHER" id="PTHR43736">
    <property type="entry name" value="ADP-RIBOSE PYROPHOSPHATASE"/>
    <property type="match status" value="1"/>
</dbReference>
<dbReference type="Gene3D" id="3.90.79.10">
    <property type="entry name" value="Nucleoside Triphosphate Pyrophosphohydrolase"/>
    <property type="match status" value="1"/>
</dbReference>
<dbReference type="InterPro" id="IPR020084">
    <property type="entry name" value="NUDIX_hydrolase_CS"/>
</dbReference>
<evidence type="ECO:0000313" key="5">
    <source>
        <dbReference type="Proteomes" id="UP001180616"/>
    </source>
</evidence>
<protein>
    <submittedName>
        <fullName evidence="4">NUDIX hydrolase</fullName>
    </submittedName>
</protein>
<organism evidence="4 5">
    <name type="scientific">Nitratidesulfovibrio liaohensis</name>
    <dbReference type="NCBI Taxonomy" id="2604158"/>
    <lineage>
        <taxon>Bacteria</taxon>
        <taxon>Pseudomonadati</taxon>
        <taxon>Thermodesulfobacteriota</taxon>
        <taxon>Desulfovibrionia</taxon>
        <taxon>Desulfovibrionales</taxon>
        <taxon>Desulfovibrionaceae</taxon>
        <taxon>Nitratidesulfovibrio</taxon>
    </lineage>
</organism>
<dbReference type="Proteomes" id="UP001180616">
    <property type="component" value="Chromosome"/>
</dbReference>
<proteinExistence type="inferred from homology"/>
<dbReference type="CDD" id="cd18873">
    <property type="entry name" value="NUDIX_NadM_like"/>
    <property type="match status" value="1"/>
</dbReference>
<dbReference type="PANTHER" id="PTHR43736:SF1">
    <property type="entry name" value="DIHYDRONEOPTERIN TRIPHOSPHATE DIPHOSPHATASE"/>
    <property type="match status" value="1"/>
</dbReference>
<evidence type="ECO:0000313" key="4">
    <source>
        <dbReference type="EMBL" id="WMW66463.1"/>
    </source>
</evidence>
<name>A0ABY9R6M2_9BACT</name>
<dbReference type="SUPFAM" id="SSF55811">
    <property type="entry name" value="Nudix"/>
    <property type="match status" value="1"/>
</dbReference>
<evidence type="ECO:0000259" key="3">
    <source>
        <dbReference type="PROSITE" id="PS51462"/>
    </source>
</evidence>
<keyword evidence="1 2" id="KW-0378">Hydrolase</keyword>
<feature type="domain" description="Nudix hydrolase" evidence="3">
    <location>
        <begin position="19"/>
        <end position="164"/>
    </location>
</feature>
<dbReference type="PRINTS" id="PR00502">
    <property type="entry name" value="NUDIXFAMILY"/>
</dbReference>
<dbReference type="PROSITE" id="PS00893">
    <property type="entry name" value="NUDIX_BOX"/>
    <property type="match status" value="1"/>
</dbReference>
<reference evidence="4" key="1">
    <citation type="submission" date="2023-09" db="EMBL/GenBank/DDBJ databases">
        <authorList>
            <consortium name="CW5 consortium"/>
            <person name="Lu C.-W."/>
        </authorList>
    </citation>
    <scope>NUCLEOTIDE SEQUENCE</scope>
    <source>
        <strain evidence="4">KPS</strain>
    </source>
</reference>
<keyword evidence="5" id="KW-1185">Reference proteome</keyword>
<evidence type="ECO:0000256" key="1">
    <source>
        <dbReference type="ARBA" id="ARBA00022801"/>
    </source>
</evidence>
<dbReference type="Pfam" id="PF00293">
    <property type="entry name" value="NUDIX"/>
    <property type="match status" value="1"/>
</dbReference>
<dbReference type="InterPro" id="IPR020476">
    <property type="entry name" value="Nudix_hydrolase"/>
</dbReference>
<dbReference type="RefSeq" id="WP_309542361.1">
    <property type="nucleotide sequence ID" value="NZ_CP133659.1"/>
</dbReference>
<comment type="similarity">
    <text evidence="2">Belongs to the Nudix hydrolase family.</text>
</comment>
<sequence>MEHRVPCPHCGGPVVMYRNPAPTVDILIHEPGRGIVLIRRRNEPPGWALPGGFIDYGESAEAAAVREAREETGLDVELTGLVGVYSDPGRDPRHHTLSVVYAARVRGGGVAGSATGDAASTAAEPVAAPIAGDDAADARFFAPDQLPQPMAFDHAKIIADWLRNRDCCPERTGQGA</sequence>
<dbReference type="EMBL" id="CP133659">
    <property type="protein sequence ID" value="WMW66463.1"/>
    <property type="molecule type" value="Genomic_DNA"/>
</dbReference>
<dbReference type="GO" id="GO:0016787">
    <property type="term" value="F:hydrolase activity"/>
    <property type="evidence" value="ECO:0007669"/>
    <property type="project" value="UniProtKB-KW"/>
</dbReference>
<gene>
    <name evidence="4" type="ORF">KPS_001035</name>
</gene>
<dbReference type="InterPro" id="IPR000086">
    <property type="entry name" value="NUDIX_hydrolase_dom"/>
</dbReference>
<dbReference type="PROSITE" id="PS51462">
    <property type="entry name" value="NUDIX"/>
    <property type="match status" value="1"/>
</dbReference>